<name>A0A066XKM2_COLSU</name>
<comment type="caution">
    <text evidence="1">The sequence shown here is derived from an EMBL/GenBank/DDBJ whole genome shotgun (WGS) entry which is preliminary data.</text>
</comment>
<reference evidence="2" key="1">
    <citation type="journal article" date="2014" name="Genome Announc.">
        <title>Draft genome sequence of Colletotrichum sublineola, a destructive pathogen of cultivated sorghum.</title>
        <authorList>
            <person name="Baroncelli R."/>
            <person name="Sanz-Martin J.M."/>
            <person name="Rech G.E."/>
            <person name="Sukno S.A."/>
            <person name="Thon M.R."/>
        </authorList>
    </citation>
    <scope>NUCLEOTIDE SEQUENCE [LARGE SCALE GENOMIC DNA]</scope>
    <source>
        <strain evidence="2">TX430BB</strain>
    </source>
</reference>
<proteinExistence type="predicted"/>
<organism evidence="1 2">
    <name type="scientific">Colletotrichum sublineola</name>
    <name type="common">Sorghum anthracnose fungus</name>
    <dbReference type="NCBI Taxonomy" id="1173701"/>
    <lineage>
        <taxon>Eukaryota</taxon>
        <taxon>Fungi</taxon>
        <taxon>Dikarya</taxon>
        <taxon>Ascomycota</taxon>
        <taxon>Pezizomycotina</taxon>
        <taxon>Sordariomycetes</taxon>
        <taxon>Hypocreomycetidae</taxon>
        <taxon>Glomerellales</taxon>
        <taxon>Glomerellaceae</taxon>
        <taxon>Colletotrichum</taxon>
        <taxon>Colletotrichum graminicola species complex</taxon>
    </lineage>
</organism>
<dbReference type="HOGENOM" id="CLU_2320255_0_0_1"/>
<accession>A0A066XKM2</accession>
<keyword evidence="2" id="KW-1185">Reference proteome</keyword>
<sequence>MSARLRPIQDMFQRWKVVDCQLCFAMAGQVRSGHGLDNCYKHGRSGGAARLVLQWLDEIKLCRPGSCRFCLPIEAPCQDIIASMAITSSSHSTEEDKEF</sequence>
<evidence type="ECO:0000313" key="2">
    <source>
        <dbReference type="Proteomes" id="UP000027238"/>
    </source>
</evidence>
<dbReference type="Proteomes" id="UP000027238">
    <property type="component" value="Unassembled WGS sequence"/>
</dbReference>
<evidence type="ECO:0000313" key="1">
    <source>
        <dbReference type="EMBL" id="KDN69718.1"/>
    </source>
</evidence>
<gene>
    <name evidence="1" type="ORF">CSUB01_11589</name>
</gene>
<dbReference type="AlphaFoldDB" id="A0A066XKM2"/>
<protein>
    <submittedName>
        <fullName evidence="1">Uncharacterized protein</fullName>
    </submittedName>
</protein>
<dbReference type="EMBL" id="JMSE01000485">
    <property type="protein sequence ID" value="KDN69718.1"/>
    <property type="molecule type" value="Genomic_DNA"/>
</dbReference>